<dbReference type="AlphaFoldDB" id="A0A545UWC9"/>
<protein>
    <submittedName>
        <fullName evidence="1">Uncharacterized protein</fullName>
    </submittedName>
</protein>
<reference evidence="1 2" key="1">
    <citation type="journal article" date="2019" name="Appl. Microbiol. Biotechnol.">
        <title>Genome sequence of Isaria javanica and comparative genome analysis insights into family S53 peptidase evolution in fungal entomopathogens.</title>
        <authorList>
            <person name="Lin R."/>
            <person name="Zhang X."/>
            <person name="Xin B."/>
            <person name="Zou M."/>
            <person name="Gao Y."/>
            <person name="Qin F."/>
            <person name="Hu Q."/>
            <person name="Xie B."/>
            <person name="Cheng X."/>
        </authorList>
    </citation>
    <scope>NUCLEOTIDE SEQUENCE [LARGE SCALE GENOMIC DNA]</scope>
    <source>
        <strain evidence="1 2">IJ1G</strain>
    </source>
</reference>
<keyword evidence="2" id="KW-1185">Reference proteome</keyword>
<dbReference type="EMBL" id="SPUK01000011">
    <property type="protein sequence ID" value="TQV93773.1"/>
    <property type="molecule type" value="Genomic_DNA"/>
</dbReference>
<dbReference type="Proteomes" id="UP000315783">
    <property type="component" value="Unassembled WGS sequence"/>
</dbReference>
<gene>
    <name evidence="1" type="ORF">IF1G_07505</name>
</gene>
<accession>A0A545UWC9</accession>
<comment type="caution">
    <text evidence="1">The sequence shown here is derived from an EMBL/GenBank/DDBJ whole genome shotgun (WGS) entry which is preliminary data.</text>
</comment>
<evidence type="ECO:0000313" key="2">
    <source>
        <dbReference type="Proteomes" id="UP000315783"/>
    </source>
</evidence>
<proteinExistence type="predicted"/>
<name>A0A545UWC9_9HYPO</name>
<evidence type="ECO:0000313" key="1">
    <source>
        <dbReference type="EMBL" id="TQV93773.1"/>
    </source>
</evidence>
<organism evidence="1 2">
    <name type="scientific">Cordyceps javanica</name>
    <dbReference type="NCBI Taxonomy" id="43265"/>
    <lineage>
        <taxon>Eukaryota</taxon>
        <taxon>Fungi</taxon>
        <taxon>Dikarya</taxon>
        <taxon>Ascomycota</taxon>
        <taxon>Pezizomycotina</taxon>
        <taxon>Sordariomycetes</taxon>
        <taxon>Hypocreomycetidae</taxon>
        <taxon>Hypocreales</taxon>
        <taxon>Cordycipitaceae</taxon>
        <taxon>Cordyceps</taxon>
    </lineage>
</organism>
<sequence length="181" mass="19889">MGGVAQSTGAPLLLSCRTGGSGDSPAMCLDRDCGFRKGSQGKKKLQLGVLLKVPKMLPHVPEVHTRYVSGVRGPPSSPGPPARPALLNAWCLFLKLNTAEYEFPNMALHASRIWLSQKRSPHRLLRCLPRKLSSCRKPAGGTLSRMTCPLLFPPLRFLWKLPWRTAHPSSLEIGPSQYKNV</sequence>